<protein>
    <submittedName>
        <fullName evidence="4">C1A family cysteine protease</fullName>
    </submittedName>
</protein>
<dbReference type="InterPro" id="IPR036582">
    <property type="entry name" value="Mao_N_sf"/>
</dbReference>
<accession>A0A4R3MEY6</accession>
<evidence type="ECO:0000259" key="3">
    <source>
        <dbReference type="SMART" id="SM00645"/>
    </source>
</evidence>
<gene>
    <name evidence="4" type="ORF">EDC18_1207</name>
</gene>
<dbReference type="EMBL" id="SMAL01000020">
    <property type="protein sequence ID" value="TCT11613.1"/>
    <property type="molecule type" value="Genomic_DNA"/>
</dbReference>
<comment type="similarity">
    <text evidence="1">Belongs to the peptidase C1 family.</text>
</comment>
<dbReference type="SUPFAM" id="SSF54001">
    <property type="entry name" value="Cysteine proteinases"/>
    <property type="match status" value="1"/>
</dbReference>
<keyword evidence="4" id="KW-0378">Hydrolase</keyword>
<name>A0A4R3MEY6_9FIRM</name>
<dbReference type="InterPro" id="IPR040528">
    <property type="entry name" value="Lectin-like"/>
</dbReference>
<dbReference type="RefSeq" id="WP_132254241.1">
    <property type="nucleotide sequence ID" value="NZ_SMAL01000020.1"/>
</dbReference>
<organism evidence="4 5">
    <name type="scientific">Natranaerovirga pectinivora</name>
    <dbReference type="NCBI Taxonomy" id="682400"/>
    <lineage>
        <taxon>Bacteria</taxon>
        <taxon>Bacillati</taxon>
        <taxon>Bacillota</taxon>
        <taxon>Clostridia</taxon>
        <taxon>Lachnospirales</taxon>
        <taxon>Natranaerovirgaceae</taxon>
        <taxon>Natranaerovirga</taxon>
    </lineage>
</organism>
<dbReference type="PANTHER" id="PTHR12411">
    <property type="entry name" value="CYSTEINE PROTEASE FAMILY C1-RELATED"/>
    <property type="match status" value="1"/>
</dbReference>
<evidence type="ECO:0000313" key="5">
    <source>
        <dbReference type="Proteomes" id="UP000294902"/>
    </source>
</evidence>
<dbReference type="InterPro" id="IPR013128">
    <property type="entry name" value="Peptidase_C1A"/>
</dbReference>
<dbReference type="Pfam" id="PF00112">
    <property type="entry name" value="Peptidase_C1"/>
    <property type="match status" value="1"/>
</dbReference>
<dbReference type="InterPro" id="IPR000169">
    <property type="entry name" value="Pept_cys_AS"/>
</dbReference>
<feature type="domain" description="Peptidase C1A papain C-terminal" evidence="3">
    <location>
        <begin position="220"/>
        <end position="442"/>
    </location>
</feature>
<dbReference type="Proteomes" id="UP000294902">
    <property type="component" value="Unassembled WGS sequence"/>
</dbReference>
<dbReference type="InterPro" id="IPR000668">
    <property type="entry name" value="Peptidase_C1A_C"/>
</dbReference>
<dbReference type="Pfam" id="PF18560">
    <property type="entry name" value="Lectin_like"/>
    <property type="match status" value="1"/>
</dbReference>
<keyword evidence="4" id="KW-0645">Protease</keyword>
<dbReference type="CDD" id="cd02619">
    <property type="entry name" value="Peptidase_C1"/>
    <property type="match status" value="1"/>
</dbReference>
<dbReference type="Gene3D" id="3.90.70.10">
    <property type="entry name" value="Cysteine proteinases"/>
    <property type="match status" value="1"/>
</dbReference>
<proteinExistence type="inferred from homology"/>
<dbReference type="GO" id="GO:0006508">
    <property type="term" value="P:proteolysis"/>
    <property type="evidence" value="ECO:0007669"/>
    <property type="project" value="UniProtKB-KW"/>
</dbReference>
<keyword evidence="2" id="KW-0732">Signal</keyword>
<dbReference type="OrthoDB" id="3648721at2"/>
<evidence type="ECO:0000256" key="2">
    <source>
        <dbReference type="SAM" id="SignalP"/>
    </source>
</evidence>
<dbReference type="GO" id="GO:0008234">
    <property type="term" value="F:cysteine-type peptidase activity"/>
    <property type="evidence" value="ECO:0007669"/>
    <property type="project" value="InterPro"/>
</dbReference>
<dbReference type="AlphaFoldDB" id="A0A4R3MEY6"/>
<dbReference type="Gene3D" id="3.30.457.10">
    <property type="entry name" value="Copper amine oxidase-like, N-terminal domain"/>
    <property type="match status" value="1"/>
</dbReference>
<dbReference type="InterPro" id="IPR038765">
    <property type="entry name" value="Papain-like_cys_pep_sf"/>
</dbReference>
<comment type="caution">
    <text evidence="4">The sequence shown here is derived from an EMBL/GenBank/DDBJ whole genome shotgun (WGS) entry which is preliminary data.</text>
</comment>
<evidence type="ECO:0000313" key="4">
    <source>
        <dbReference type="EMBL" id="TCT11613.1"/>
    </source>
</evidence>
<dbReference type="Pfam" id="PF07833">
    <property type="entry name" value="Cu_amine_oxidN1"/>
    <property type="match status" value="1"/>
</dbReference>
<dbReference type="PROSITE" id="PS00139">
    <property type="entry name" value="THIOL_PROTEASE_CYS"/>
    <property type="match status" value="1"/>
</dbReference>
<dbReference type="SMART" id="SM00645">
    <property type="entry name" value="Pept_C1"/>
    <property type="match status" value="1"/>
</dbReference>
<dbReference type="InterPro" id="IPR012854">
    <property type="entry name" value="Cu_amine_oxidase-like_N"/>
</dbReference>
<reference evidence="4 5" key="1">
    <citation type="submission" date="2019-03" db="EMBL/GenBank/DDBJ databases">
        <title>Genomic Encyclopedia of Type Strains, Phase IV (KMG-IV): sequencing the most valuable type-strain genomes for metagenomic binning, comparative biology and taxonomic classification.</title>
        <authorList>
            <person name="Goeker M."/>
        </authorList>
    </citation>
    <scope>NUCLEOTIDE SEQUENCE [LARGE SCALE GENOMIC DNA]</scope>
    <source>
        <strain evidence="4 5">DSM 24629</strain>
    </source>
</reference>
<evidence type="ECO:0000256" key="1">
    <source>
        <dbReference type="ARBA" id="ARBA00008455"/>
    </source>
</evidence>
<feature type="chain" id="PRO_5020385583" evidence="2">
    <location>
        <begin position="26"/>
        <end position="611"/>
    </location>
</feature>
<sequence length="611" mass="69737">MKKIKNLFIVFTILSLIFQSTTTFSNVYDNSEINALRVKNDLSLVETNSLIPENGFLHNLMMNQEEQRATFNEVDEVDEVEELVTLITNESPNVSIILDDLFIEYNDIFGYPFIDNNNRTQVPLRLTMEAFGAKVEWDPIESVASVIKNNTLVEVPIGESYVKVNGEEIQNETEAIIIDSRTYIPIRIVLEAFGAEVHWDRDNYFVIVNSTTSQNVLLSLPRKFDYRTTGRTTSVKNQGNLGTCWAFATLGALESSLMPGERWSFSEDHLSIQHGFNLGQNEGGEYNMSLAYLARWSGPIREVDDVYGDGISPTNIPAVKHLQEAIILPSKNYNEIKKAIYLHGGVQTSIYSPIQDSNFNSNYYNYERAALYNFDNRRSNHDVVIIGWDDDYPKENFLVQPQGNGAFIAKNSWGPDFGEEGYFYVSYYDRNVGINNIVYTRIDNPDNYDNIYQTDWLGWVGNLGYNSETAYFSNVYKTENREILRAVSFYATDDNTTYEIYYVDEFLNEYSLREKDFIQAGELSFAGYYTIDFEKDIIIEENTSFAVIVKITTPGASFPVAIEFNAGKHTANVVIDDGQGYISYDGHHWESTEEKQQSNVCLKAFTDTYIG</sequence>
<dbReference type="SUPFAM" id="SSF55383">
    <property type="entry name" value="Copper amine oxidase, domain N"/>
    <property type="match status" value="1"/>
</dbReference>
<feature type="signal peptide" evidence="2">
    <location>
        <begin position="1"/>
        <end position="25"/>
    </location>
</feature>
<keyword evidence="5" id="KW-1185">Reference proteome</keyword>